<dbReference type="PRINTS" id="PR00081">
    <property type="entry name" value="GDHRDH"/>
</dbReference>
<dbReference type="Proteomes" id="UP000094385">
    <property type="component" value="Unassembled WGS sequence"/>
</dbReference>
<accession>A0A1E3QEI2</accession>
<dbReference type="GO" id="GO:0016616">
    <property type="term" value="F:oxidoreductase activity, acting on the CH-OH group of donors, NAD or NADP as acceptor"/>
    <property type="evidence" value="ECO:0007669"/>
    <property type="project" value="TreeGrafter"/>
</dbReference>
<dbReference type="SUPFAM" id="SSF51735">
    <property type="entry name" value="NAD(P)-binding Rossmann-fold domains"/>
    <property type="match status" value="1"/>
</dbReference>
<dbReference type="OrthoDB" id="9876299at2759"/>
<dbReference type="STRING" id="675824.A0A1E3QEI2"/>
<evidence type="ECO:0000313" key="1">
    <source>
        <dbReference type="EMBL" id="ODQ76076.1"/>
    </source>
</evidence>
<proteinExistence type="predicted"/>
<protein>
    <recommendedName>
        <fullName evidence="3">Ketoreductase (KR) domain-containing protein</fullName>
    </recommendedName>
</protein>
<dbReference type="Gene3D" id="3.40.50.720">
    <property type="entry name" value="NAD(P)-binding Rossmann-like Domain"/>
    <property type="match status" value="1"/>
</dbReference>
<gene>
    <name evidence="1" type="ORF">LIPSTDRAFT_34</name>
</gene>
<evidence type="ECO:0000313" key="2">
    <source>
        <dbReference type="Proteomes" id="UP000094385"/>
    </source>
</evidence>
<dbReference type="InterPro" id="IPR052184">
    <property type="entry name" value="SDR_enzymes"/>
</dbReference>
<name>A0A1E3QEI2_LIPST</name>
<evidence type="ECO:0008006" key="3">
    <source>
        <dbReference type="Google" id="ProtNLM"/>
    </source>
</evidence>
<dbReference type="Pfam" id="PF00106">
    <property type="entry name" value="adh_short"/>
    <property type="match status" value="1"/>
</dbReference>
<dbReference type="AlphaFoldDB" id="A0A1E3QEI2"/>
<keyword evidence="2" id="KW-1185">Reference proteome</keyword>
<dbReference type="PANTHER" id="PTHR45458">
    <property type="entry name" value="SHORT-CHAIN DEHYDROGENASE/REDUCTASE SDR"/>
    <property type="match status" value="1"/>
</dbReference>
<dbReference type="CDD" id="cd05325">
    <property type="entry name" value="carb_red_sniffer_like_SDR_c"/>
    <property type="match status" value="1"/>
</dbReference>
<dbReference type="EMBL" id="KV454289">
    <property type="protein sequence ID" value="ODQ76076.1"/>
    <property type="molecule type" value="Genomic_DNA"/>
</dbReference>
<reference evidence="1 2" key="1">
    <citation type="journal article" date="2016" name="Proc. Natl. Acad. Sci. U.S.A.">
        <title>Comparative genomics of biotechnologically important yeasts.</title>
        <authorList>
            <person name="Riley R."/>
            <person name="Haridas S."/>
            <person name="Wolfe K.H."/>
            <person name="Lopes M.R."/>
            <person name="Hittinger C.T."/>
            <person name="Goeker M."/>
            <person name="Salamov A.A."/>
            <person name="Wisecaver J.H."/>
            <person name="Long T.M."/>
            <person name="Calvey C.H."/>
            <person name="Aerts A.L."/>
            <person name="Barry K.W."/>
            <person name="Choi C."/>
            <person name="Clum A."/>
            <person name="Coughlan A.Y."/>
            <person name="Deshpande S."/>
            <person name="Douglass A.P."/>
            <person name="Hanson S.J."/>
            <person name="Klenk H.-P."/>
            <person name="LaButti K.M."/>
            <person name="Lapidus A."/>
            <person name="Lindquist E.A."/>
            <person name="Lipzen A.M."/>
            <person name="Meier-Kolthoff J.P."/>
            <person name="Ohm R.A."/>
            <person name="Otillar R.P."/>
            <person name="Pangilinan J.L."/>
            <person name="Peng Y."/>
            <person name="Rokas A."/>
            <person name="Rosa C.A."/>
            <person name="Scheuner C."/>
            <person name="Sibirny A.A."/>
            <person name="Slot J.C."/>
            <person name="Stielow J.B."/>
            <person name="Sun H."/>
            <person name="Kurtzman C.P."/>
            <person name="Blackwell M."/>
            <person name="Grigoriev I.V."/>
            <person name="Jeffries T.W."/>
        </authorList>
    </citation>
    <scope>NUCLEOTIDE SEQUENCE [LARGE SCALE GENOMIC DNA]</scope>
    <source>
        <strain evidence="1 2">NRRL Y-11557</strain>
    </source>
</reference>
<dbReference type="InterPro" id="IPR036291">
    <property type="entry name" value="NAD(P)-bd_dom_sf"/>
</dbReference>
<sequence>MPSYAITGASRGLGHEFINQLSSDESNEVFALVRNPSTATKLQILAASRKNIHIIKCDVSEPLELVAAAMSVAEVTGGTLDVLIHNAASINMASVGLYPSEYTPDKADFTREVFNEAMGTTVYGAIWATNAFLSLIENGQEKKIVHISSGMADTDLIVKTDFAHALPLCATKAALNVLVAKFAVELRGKGIKVLAISPGWVDTIEGSKLPRMEAAIRALLDQFQKAKPDLQGPISPQDSVRLQLKVIANLDEKMSGKFISHHGDQNWF</sequence>
<dbReference type="InterPro" id="IPR002347">
    <property type="entry name" value="SDR_fam"/>
</dbReference>
<organism evidence="1 2">
    <name type="scientific">Lipomyces starkeyi NRRL Y-11557</name>
    <dbReference type="NCBI Taxonomy" id="675824"/>
    <lineage>
        <taxon>Eukaryota</taxon>
        <taxon>Fungi</taxon>
        <taxon>Dikarya</taxon>
        <taxon>Ascomycota</taxon>
        <taxon>Saccharomycotina</taxon>
        <taxon>Lipomycetes</taxon>
        <taxon>Lipomycetales</taxon>
        <taxon>Lipomycetaceae</taxon>
        <taxon>Lipomyces</taxon>
    </lineage>
</organism>
<dbReference type="PANTHER" id="PTHR45458:SF3">
    <property type="entry name" value="CHAIN DEHYDROGENASE (ATSC), PUTATIVE-RELATED"/>
    <property type="match status" value="1"/>
</dbReference>